<dbReference type="SUPFAM" id="SSF53738">
    <property type="entry name" value="Phosphoglucomutase, first 3 domains"/>
    <property type="match status" value="1"/>
</dbReference>
<dbReference type="GO" id="GO:0000287">
    <property type="term" value="F:magnesium ion binding"/>
    <property type="evidence" value="ECO:0007669"/>
    <property type="project" value="InterPro"/>
</dbReference>
<evidence type="ECO:0000256" key="2">
    <source>
        <dbReference type="ARBA" id="ARBA00010231"/>
    </source>
</evidence>
<keyword evidence="3" id="KW-0597">Phosphoprotein</keyword>
<dbReference type="InterPro" id="IPR016066">
    <property type="entry name" value="A-D-PHexomutase_CS"/>
</dbReference>
<evidence type="ECO:0000256" key="4">
    <source>
        <dbReference type="ARBA" id="ARBA00022723"/>
    </source>
</evidence>
<dbReference type="Pfam" id="PF02878">
    <property type="entry name" value="PGM_PMM_I"/>
    <property type="match status" value="1"/>
</dbReference>
<dbReference type="InterPro" id="IPR005844">
    <property type="entry name" value="A-D-PHexomutase_a/b/a-I"/>
</dbReference>
<sequence>MKSDIFGAYDIRGKYPEDINENSVEILIPAILKSFKKKKQLNIIVGCDTRLSSPNLYRSALRTLRATPGAKSIPVGVITTPMIYFLVGKFKADGGIIITASHNPKNYNGIKVIDSVGLPVGGKEIYELYKSLR</sequence>
<dbReference type="AlphaFoldDB" id="A0A1G1Z8F1"/>
<dbReference type="STRING" id="1797693.A3F99_01740"/>
<keyword evidence="4" id="KW-0479">Metal-binding</keyword>
<dbReference type="Proteomes" id="UP000176571">
    <property type="component" value="Unassembled WGS sequence"/>
</dbReference>
<gene>
    <name evidence="8" type="ORF">A3F99_01740</name>
</gene>
<comment type="cofactor">
    <cofactor evidence="1">
        <name>Mg(2+)</name>
        <dbReference type="ChEBI" id="CHEBI:18420"/>
    </cofactor>
</comment>
<organism evidence="8 9">
    <name type="scientific">Candidatus Colwellbacteria bacterium RIFCSPLOWO2_12_FULL_43_11</name>
    <dbReference type="NCBI Taxonomy" id="1797693"/>
    <lineage>
        <taxon>Bacteria</taxon>
        <taxon>Candidatus Colwelliibacteriota</taxon>
    </lineage>
</organism>
<dbReference type="EMBL" id="MHJB01000035">
    <property type="protein sequence ID" value="OGY60933.1"/>
    <property type="molecule type" value="Genomic_DNA"/>
</dbReference>
<dbReference type="GO" id="GO:0016868">
    <property type="term" value="F:intramolecular phosphotransferase activity"/>
    <property type="evidence" value="ECO:0007669"/>
    <property type="project" value="InterPro"/>
</dbReference>
<comment type="caution">
    <text evidence="8">The sequence shown here is derived from an EMBL/GenBank/DDBJ whole genome shotgun (WGS) entry which is preliminary data.</text>
</comment>
<evidence type="ECO:0000256" key="6">
    <source>
        <dbReference type="ARBA" id="ARBA00023235"/>
    </source>
</evidence>
<evidence type="ECO:0000256" key="5">
    <source>
        <dbReference type="ARBA" id="ARBA00022842"/>
    </source>
</evidence>
<evidence type="ECO:0000256" key="1">
    <source>
        <dbReference type="ARBA" id="ARBA00001946"/>
    </source>
</evidence>
<name>A0A1G1Z8F1_9BACT</name>
<evidence type="ECO:0000313" key="8">
    <source>
        <dbReference type="EMBL" id="OGY60933.1"/>
    </source>
</evidence>
<protein>
    <recommendedName>
        <fullName evidence="7">Alpha-D-phosphohexomutase alpha/beta/alpha domain-containing protein</fullName>
    </recommendedName>
</protein>
<dbReference type="PANTHER" id="PTHR43771:SF1">
    <property type="entry name" value="PHOSPHOMANNOMUTASE"/>
    <property type="match status" value="1"/>
</dbReference>
<feature type="domain" description="Alpha-D-phosphohexomutase alpha/beta/alpha" evidence="7">
    <location>
        <begin position="5"/>
        <end position="130"/>
    </location>
</feature>
<accession>A0A1G1Z8F1</accession>
<dbReference type="GO" id="GO:0005975">
    <property type="term" value="P:carbohydrate metabolic process"/>
    <property type="evidence" value="ECO:0007669"/>
    <property type="project" value="InterPro"/>
</dbReference>
<keyword evidence="5" id="KW-0460">Magnesium</keyword>
<evidence type="ECO:0000259" key="7">
    <source>
        <dbReference type="Pfam" id="PF02878"/>
    </source>
</evidence>
<evidence type="ECO:0000313" key="9">
    <source>
        <dbReference type="Proteomes" id="UP000176571"/>
    </source>
</evidence>
<dbReference type="Gene3D" id="3.40.120.10">
    <property type="entry name" value="Alpha-D-Glucose-1,6-Bisphosphate, subunit A, domain 3"/>
    <property type="match status" value="1"/>
</dbReference>
<comment type="similarity">
    <text evidence="2">Belongs to the phosphohexose mutase family.</text>
</comment>
<keyword evidence="6" id="KW-0413">Isomerase</keyword>
<dbReference type="InterPro" id="IPR016055">
    <property type="entry name" value="A-D-PHexomutase_a/b/a-I/II/III"/>
</dbReference>
<proteinExistence type="inferred from homology"/>
<evidence type="ECO:0000256" key="3">
    <source>
        <dbReference type="ARBA" id="ARBA00022553"/>
    </source>
</evidence>
<dbReference type="PROSITE" id="PS00710">
    <property type="entry name" value="PGM_PMM"/>
    <property type="match status" value="1"/>
</dbReference>
<dbReference type="PANTHER" id="PTHR43771">
    <property type="entry name" value="PHOSPHOMANNOMUTASE"/>
    <property type="match status" value="1"/>
</dbReference>
<reference evidence="8 9" key="1">
    <citation type="journal article" date="2016" name="Nat. Commun.">
        <title>Thousands of microbial genomes shed light on interconnected biogeochemical processes in an aquifer system.</title>
        <authorList>
            <person name="Anantharaman K."/>
            <person name="Brown C.T."/>
            <person name="Hug L.A."/>
            <person name="Sharon I."/>
            <person name="Castelle C.J."/>
            <person name="Probst A.J."/>
            <person name="Thomas B.C."/>
            <person name="Singh A."/>
            <person name="Wilkins M.J."/>
            <person name="Karaoz U."/>
            <person name="Brodie E.L."/>
            <person name="Williams K.H."/>
            <person name="Hubbard S.S."/>
            <person name="Banfield J.F."/>
        </authorList>
    </citation>
    <scope>NUCLEOTIDE SEQUENCE [LARGE SCALE GENOMIC DNA]</scope>
</reference>